<gene>
    <name evidence="9" type="ORF">VC83_03865</name>
</gene>
<evidence type="ECO:0000256" key="1">
    <source>
        <dbReference type="ARBA" id="ARBA00004473"/>
    </source>
</evidence>
<feature type="transmembrane region" description="Helical" evidence="7">
    <location>
        <begin position="730"/>
        <end position="747"/>
    </location>
</feature>
<keyword evidence="4 7" id="KW-0472">Membrane</keyword>
<dbReference type="AlphaFoldDB" id="A0A177ABW3"/>
<feature type="transmembrane region" description="Helical" evidence="7">
    <location>
        <begin position="633"/>
        <end position="653"/>
    </location>
</feature>
<evidence type="ECO:0000256" key="4">
    <source>
        <dbReference type="ARBA" id="ARBA00023136"/>
    </source>
</evidence>
<dbReference type="eggNOG" id="KOG4623">
    <property type="taxonomic scope" value="Eukaryota"/>
</dbReference>
<dbReference type="GO" id="GO:0005637">
    <property type="term" value="C:nuclear inner membrane"/>
    <property type="evidence" value="ECO:0007669"/>
    <property type="project" value="UniProtKB-SubCell"/>
</dbReference>
<evidence type="ECO:0000313" key="9">
    <source>
        <dbReference type="EMBL" id="OAF59599.1"/>
    </source>
</evidence>
<dbReference type="GO" id="GO:0071765">
    <property type="term" value="P:nuclear inner membrane organization"/>
    <property type="evidence" value="ECO:0007669"/>
    <property type="project" value="InterPro"/>
</dbReference>
<feature type="compositionally biased region" description="Polar residues" evidence="6">
    <location>
        <begin position="400"/>
        <end position="414"/>
    </location>
</feature>
<organism evidence="9">
    <name type="scientific">Pseudogymnoascus destructans</name>
    <dbReference type="NCBI Taxonomy" id="655981"/>
    <lineage>
        <taxon>Eukaryota</taxon>
        <taxon>Fungi</taxon>
        <taxon>Dikarya</taxon>
        <taxon>Ascomycota</taxon>
        <taxon>Pezizomycotina</taxon>
        <taxon>Leotiomycetes</taxon>
        <taxon>Thelebolales</taxon>
        <taxon>Thelebolaceae</taxon>
        <taxon>Pseudogymnoascus</taxon>
    </lineage>
</organism>
<dbReference type="RefSeq" id="XP_024324882.1">
    <property type="nucleotide sequence ID" value="XM_024467503.1"/>
</dbReference>
<dbReference type="PANTHER" id="PTHR28538:SF1">
    <property type="entry name" value="INTEGRAL INNER NUCLEAR MEMBRANE PROTEIN IMA1"/>
    <property type="match status" value="1"/>
</dbReference>
<evidence type="ECO:0000256" key="3">
    <source>
        <dbReference type="ARBA" id="ARBA00022989"/>
    </source>
</evidence>
<dbReference type="InterPro" id="IPR018617">
    <property type="entry name" value="Ima1_N"/>
</dbReference>
<keyword evidence="3 7" id="KW-1133">Transmembrane helix</keyword>
<feature type="region of interest" description="Disordered" evidence="6">
    <location>
        <begin position="395"/>
        <end position="469"/>
    </location>
</feature>
<protein>
    <recommendedName>
        <fullName evidence="8">Ima1 N-terminal domain-containing protein</fullName>
    </recommendedName>
</protein>
<dbReference type="InterPro" id="IPR042321">
    <property type="entry name" value="Ima1"/>
</dbReference>
<feature type="transmembrane region" description="Helical" evidence="7">
    <location>
        <begin position="695"/>
        <end position="718"/>
    </location>
</feature>
<name>A0A177ABW3_9PEZI</name>
<dbReference type="Pfam" id="PF09779">
    <property type="entry name" value="Ima1_N"/>
    <property type="match status" value="1"/>
</dbReference>
<dbReference type="GO" id="GO:0034506">
    <property type="term" value="C:chromosome, centromeric core domain"/>
    <property type="evidence" value="ECO:0007669"/>
    <property type="project" value="TreeGrafter"/>
</dbReference>
<comment type="subcellular location">
    <subcellularLocation>
        <location evidence="1">Nucleus inner membrane</location>
        <topology evidence="1">Multi-pass membrane protein</topology>
    </subcellularLocation>
</comment>
<keyword evidence="2 7" id="KW-0812">Transmembrane</keyword>
<evidence type="ECO:0000256" key="7">
    <source>
        <dbReference type="SAM" id="Phobius"/>
    </source>
</evidence>
<proteinExistence type="predicted"/>
<evidence type="ECO:0000256" key="2">
    <source>
        <dbReference type="ARBA" id="ARBA00022692"/>
    </source>
</evidence>
<dbReference type="Proteomes" id="UP000077154">
    <property type="component" value="Unassembled WGS sequence"/>
</dbReference>
<dbReference type="EMBL" id="KV441393">
    <property type="protein sequence ID" value="OAF59599.1"/>
    <property type="molecule type" value="Genomic_DNA"/>
</dbReference>
<feature type="compositionally biased region" description="Polar residues" evidence="6">
    <location>
        <begin position="436"/>
        <end position="455"/>
    </location>
</feature>
<reference evidence="9" key="1">
    <citation type="submission" date="2016-03" db="EMBL/GenBank/DDBJ databases">
        <title>Updated assembly of Pseudogymnoascus destructans, the fungus causing white-nose syndrome of bats.</title>
        <authorList>
            <person name="Palmer J.M."/>
            <person name="Drees K.P."/>
            <person name="Foster J.T."/>
            <person name="Lindner D.L."/>
        </authorList>
    </citation>
    <scope>NUCLEOTIDE SEQUENCE [LARGE SCALE GENOMIC DNA]</scope>
    <source>
        <strain evidence="9">20631-21</strain>
    </source>
</reference>
<evidence type="ECO:0000259" key="8">
    <source>
        <dbReference type="Pfam" id="PF09779"/>
    </source>
</evidence>
<dbReference type="VEuPathDB" id="FungiDB:GMDG_03344"/>
<evidence type="ECO:0000256" key="5">
    <source>
        <dbReference type="ARBA" id="ARBA00023242"/>
    </source>
</evidence>
<dbReference type="GO" id="GO:0034992">
    <property type="term" value="C:microtubule organizing center attachment site"/>
    <property type="evidence" value="ECO:0007669"/>
    <property type="project" value="TreeGrafter"/>
</dbReference>
<feature type="domain" description="Ima1 N-terminal" evidence="8">
    <location>
        <begin position="10"/>
        <end position="139"/>
    </location>
</feature>
<dbReference type="OrthoDB" id="5966927at2759"/>
<accession>A0A177ABW3</accession>
<dbReference type="GeneID" id="36286938"/>
<evidence type="ECO:0000256" key="6">
    <source>
        <dbReference type="SAM" id="MobiDB-lite"/>
    </source>
</evidence>
<sequence length="761" mass="83416">MASSLGRPLVCFYCNRKSTRRQDGSIRQWECANCEAVNYLDENGDITDPPVATFEEASPGRSFAKAIPPPTWSTASADDSVFCQTCIKNQHLYRSSLAQYLPEDPDHPDYDRLSQNIQRFEQQLEERYPQVCENCVDKVQDRMKRAVYSAKVDAHGRQLERTRRNGGPGRKAKRTWLERIQYGGKVAWTTGIYLQLACEVMALLEGFQPVAVDSFAGDSILGDSILDDGMGPSRPFLYRLVNPVLSAGSHLSDVVAQRLPDLATASLLLSLGSLWWNPEFRYTIKNGLHKVHGLESWYSHQVVLLLARGLLWYISGKSILGDAKSSVNMAAHTFMFAFTAWVSMTTTKKVIARSKPLFSSTPDREALIAKRKATSSPSHAPNSLYEALNSISQEPVGASSPVSSQGTPRTNFAQSKPWDSPGSISNISCRNRETLSKSSSALSITGSPSPFSPTNRGAMGKYSSNNGQSTSMEVANAPDPDEMEWMPSQSAHRAFNSGLSAQRDGQHFNQAPSGPEFSPFWFKVPPAPITPARKLRNPPNQPLLSAPSEEVKQNFFNKMTLNMLPSQGSRAPRESSRQDAVFAQPKFFPPDSHEDTTGLADAFGAAFSFDEREAAENERAARGKAQSQGSSPVSVLSGNLTAVALGVLLWFWNLSFHRPTEYSRSMTQAAMTGCILIGLRSLMDHTTVAISKTASKWSAAFAILAAVESAAAVYILVVSNTVVPGAIGPVRTYGLSLFGVMIVRQLFQRYGTVQLRQGNRA</sequence>
<keyword evidence="5" id="KW-0539">Nucleus</keyword>
<dbReference type="PANTHER" id="PTHR28538">
    <property type="entry name" value="INTEGRAL INNER NUCLEAR MEMBRANE PROTEIN IMA1"/>
    <property type="match status" value="1"/>
</dbReference>
<dbReference type="GO" id="GO:0044732">
    <property type="term" value="C:mitotic spindle pole body"/>
    <property type="evidence" value="ECO:0007669"/>
    <property type="project" value="TreeGrafter"/>
</dbReference>